<proteinExistence type="predicted"/>
<dbReference type="RefSeq" id="WP_066501707.1">
    <property type="nucleotide sequence ID" value="NZ_BJMO01000016.1"/>
</dbReference>
<evidence type="ECO:0000313" key="2">
    <source>
        <dbReference type="EMBL" id="AMM34719.1"/>
    </source>
</evidence>
<dbReference type="EMBL" id="CP014518">
    <property type="protein sequence ID" value="AMM34719.1"/>
    <property type="molecule type" value="Genomic_DNA"/>
</dbReference>
<organism evidence="2 3">
    <name type="scientific">Sinomonas atrocyanea</name>
    <dbReference type="NCBI Taxonomy" id="37927"/>
    <lineage>
        <taxon>Bacteria</taxon>
        <taxon>Bacillati</taxon>
        <taxon>Actinomycetota</taxon>
        <taxon>Actinomycetes</taxon>
        <taxon>Micrococcales</taxon>
        <taxon>Micrococcaceae</taxon>
        <taxon>Sinomonas</taxon>
    </lineage>
</organism>
<feature type="compositionally biased region" description="Low complexity" evidence="1">
    <location>
        <begin position="17"/>
        <end position="26"/>
    </location>
</feature>
<reference evidence="2 3" key="1">
    <citation type="submission" date="2016-02" db="EMBL/GenBank/DDBJ databases">
        <title>Complete genome of Sinomonas atrocyanea KCTC 3377.</title>
        <authorList>
            <person name="Kim K.M."/>
        </authorList>
    </citation>
    <scope>NUCLEOTIDE SEQUENCE [LARGE SCALE GENOMIC DNA]</scope>
    <source>
        <strain evidence="2 3">KCTC 3377</strain>
    </source>
</reference>
<dbReference type="STRING" id="37927.SA2016_4067"/>
<protein>
    <submittedName>
        <fullName evidence="2">Uncharacterized protein</fullName>
    </submittedName>
</protein>
<evidence type="ECO:0000313" key="3">
    <source>
        <dbReference type="Proteomes" id="UP000070134"/>
    </source>
</evidence>
<name>A0A127A5J3_9MICC</name>
<accession>A0A127A5J3</accession>
<keyword evidence="3" id="KW-1185">Reference proteome</keyword>
<gene>
    <name evidence="2" type="ORF">SA2016_4067</name>
</gene>
<dbReference type="Proteomes" id="UP000070134">
    <property type="component" value="Chromosome"/>
</dbReference>
<feature type="compositionally biased region" description="Basic and acidic residues" evidence="1">
    <location>
        <begin position="27"/>
        <end position="38"/>
    </location>
</feature>
<evidence type="ECO:0000256" key="1">
    <source>
        <dbReference type="SAM" id="MobiDB-lite"/>
    </source>
</evidence>
<dbReference type="KEGG" id="satk:SA2016_4067"/>
<dbReference type="AlphaFoldDB" id="A0A127A5J3"/>
<sequence length="90" mass="9938">MKNAPARPPRHHDRPAAGRTHSPRPLDAADDRPPRDPVRFPQPPHAAGALDPQAVRRQEQILDELLRAGLDAEQALAQLHRLEAGDIWSG</sequence>
<feature type="region of interest" description="Disordered" evidence="1">
    <location>
        <begin position="1"/>
        <end position="54"/>
    </location>
</feature>